<feature type="domain" description="ATPase AAA-type core" evidence="2">
    <location>
        <begin position="84"/>
        <end position="160"/>
    </location>
</feature>
<comment type="caution">
    <text evidence="4">The sequence shown here is derived from an EMBL/GenBank/DDBJ whole genome shotgun (WGS) entry which is preliminary data.</text>
</comment>
<dbReference type="Proteomes" id="UP001305779">
    <property type="component" value="Unassembled WGS sequence"/>
</dbReference>
<feature type="region of interest" description="Disordered" evidence="1">
    <location>
        <begin position="400"/>
        <end position="424"/>
    </location>
</feature>
<evidence type="ECO:0000256" key="1">
    <source>
        <dbReference type="SAM" id="MobiDB-lite"/>
    </source>
</evidence>
<feature type="compositionally biased region" description="Low complexity" evidence="1">
    <location>
        <begin position="401"/>
        <end position="423"/>
    </location>
</feature>
<dbReference type="InterPro" id="IPR027417">
    <property type="entry name" value="P-loop_NTPase"/>
</dbReference>
<protein>
    <recommendedName>
        <fullName evidence="6">ATPase AAA-type core domain-containing protein</fullName>
    </recommendedName>
</protein>
<dbReference type="PANTHER" id="PTHR46411:SF2">
    <property type="entry name" value="AAA+ ATPASE DOMAIN-CONTAINING PROTEIN"/>
    <property type="match status" value="1"/>
</dbReference>
<evidence type="ECO:0000259" key="2">
    <source>
        <dbReference type="Pfam" id="PF00004"/>
    </source>
</evidence>
<dbReference type="SUPFAM" id="SSF52540">
    <property type="entry name" value="P-loop containing nucleoside triphosphate hydrolases"/>
    <property type="match status" value="1"/>
</dbReference>
<reference evidence="4 5" key="1">
    <citation type="journal article" date="2023" name="G3 (Bethesda)">
        <title>A chromosome-level genome assembly of Zasmidium syzygii isolated from banana leaves.</title>
        <authorList>
            <person name="van Westerhoven A.C."/>
            <person name="Mehrabi R."/>
            <person name="Talebi R."/>
            <person name="Steentjes M.B.F."/>
            <person name="Corcolon B."/>
            <person name="Chong P.A."/>
            <person name="Kema G.H.J."/>
            <person name="Seidl M.F."/>
        </authorList>
    </citation>
    <scope>NUCLEOTIDE SEQUENCE [LARGE SCALE GENOMIC DNA]</scope>
    <source>
        <strain evidence="4 5">P124</strain>
    </source>
</reference>
<sequence>MLSQPLHDGHDGSKKREMDFAHCIFPRTLQSLVKRHFDSKEAALKSKQSNEFDIIQGKERIAALYKEPLLPITCGNLGLDALSVESSLSENFELAQAWDCIVLLDEADVFLAERDDSDLERNALVSVFLRTLEYYSGILFLTTNRIGAFDEAFRSRIHSALFYKEPDQEKTVELWKSNLNRLVRQKEDLKQPFKLDNSDADTIIQYATQIWEVYTNFERPQWNGREIRNAFQTAVALAEYKAHEENERKNERVETRNQPDVIPTLTWENFRAVILASQDFEMYIQQTHGETDYGRQARKKARRDTANYSEHDNVRRAYLKQRAEAFSRALANVRPGMIVVPEFPPQFAPQSNNAFSGTPPGPGHLAKAPTYNDMIASSLPPQPHELATTAVSAHMAPGHYQTQPGAYPQQAQQPQGAWQHQGASSAFAQSTAAVGTYSTSTQMYGTAPPQQQGGGFASPPSFTGFA</sequence>
<feature type="region of interest" description="Disordered" evidence="1">
    <location>
        <begin position="443"/>
        <end position="466"/>
    </location>
</feature>
<proteinExistence type="predicted"/>
<dbReference type="EMBL" id="JAXOVC010000008">
    <property type="protein sequence ID" value="KAK4498557.1"/>
    <property type="molecule type" value="Genomic_DNA"/>
</dbReference>
<evidence type="ECO:0008006" key="6">
    <source>
        <dbReference type="Google" id="ProtNLM"/>
    </source>
</evidence>
<evidence type="ECO:0000313" key="5">
    <source>
        <dbReference type="Proteomes" id="UP001305779"/>
    </source>
</evidence>
<dbReference type="Pfam" id="PF00004">
    <property type="entry name" value="AAA"/>
    <property type="match status" value="1"/>
</dbReference>
<evidence type="ECO:0000313" key="4">
    <source>
        <dbReference type="EMBL" id="KAK4498557.1"/>
    </source>
</evidence>
<feature type="domain" description="AAA+ ATPase lid" evidence="3">
    <location>
        <begin position="168"/>
        <end position="290"/>
    </location>
</feature>
<dbReference type="InterPro" id="IPR003959">
    <property type="entry name" value="ATPase_AAA_core"/>
</dbReference>
<accession>A0ABR0EAR9</accession>
<dbReference type="PANTHER" id="PTHR46411">
    <property type="entry name" value="FAMILY ATPASE, PUTATIVE-RELATED"/>
    <property type="match status" value="1"/>
</dbReference>
<name>A0ABR0EAR9_ZASCE</name>
<dbReference type="Gene3D" id="3.40.50.300">
    <property type="entry name" value="P-loop containing nucleotide triphosphate hydrolases"/>
    <property type="match status" value="1"/>
</dbReference>
<dbReference type="InterPro" id="IPR056599">
    <property type="entry name" value="AAA_lid_fung"/>
</dbReference>
<keyword evidence="5" id="KW-1185">Reference proteome</keyword>
<gene>
    <name evidence="4" type="ORF">PRZ48_011215</name>
</gene>
<dbReference type="Pfam" id="PF23232">
    <property type="entry name" value="AAA_lid_13"/>
    <property type="match status" value="1"/>
</dbReference>
<evidence type="ECO:0000259" key="3">
    <source>
        <dbReference type="Pfam" id="PF23232"/>
    </source>
</evidence>
<organism evidence="4 5">
    <name type="scientific">Zasmidium cellare</name>
    <name type="common">Wine cellar mold</name>
    <name type="synonym">Racodium cellare</name>
    <dbReference type="NCBI Taxonomy" id="395010"/>
    <lineage>
        <taxon>Eukaryota</taxon>
        <taxon>Fungi</taxon>
        <taxon>Dikarya</taxon>
        <taxon>Ascomycota</taxon>
        <taxon>Pezizomycotina</taxon>
        <taxon>Dothideomycetes</taxon>
        <taxon>Dothideomycetidae</taxon>
        <taxon>Mycosphaerellales</taxon>
        <taxon>Mycosphaerellaceae</taxon>
        <taxon>Zasmidium</taxon>
    </lineage>
</organism>